<dbReference type="OrthoDB" id="3684942at2"/>
<dbReference type="NCBIfam" id="TIGR02159">
    <property type="entry name" value="PA_CoA_Oxy4"/>
    <property type="match status" value="1"/>
</dbReference>
<dbReference type="InterPro" id="IPR002744">
    <property type="entry name" value="MIP18-like"/>
</dbReference>
<dbReference type="AlphaFoldDB" id="A0A2P5K8K3"/>
<feature type="domain" description="MIP18 family-like" evidence="1">
    <location>
        <begin position="14"/>
        <end position="76"/>
    </location>
</feature>
<evidence type="ECO:0000259" key="2">
    <source>
        <dbReference type="Pfam" id="PF23451"/>
    </source>
</evidence>
<organism evidence="3 4">
    <name type="scientific">Mycetohabitans endofungorum</name>
    <dbReference type="NCBI Taxonomy" id="417203"/>
    <lineage>
        <taxon>Bacteria</taxon>
        <taxon>Pseudomonadati</taxon>
        <taxon>Pseudomonadota</taxon>
        <taxon>Betaproteobacteria</taxon>
        <taxon>Burkholderiales</taxon>
        <taxon>Burkholderiaceae</taxon>
        <taxon>Mycetohabitans</taxon>
    </lineage>
</organism>
<evidence type="ECO:0000313" key="3">
    <source>
        <dbReference type="EMBL" id="PPB83043.1"/>
    </source>
</evidence>
<feature type="domain" description="PaaD zinc beta ribbon" evidence="2">
    <location>
        <begin position="131"/>
        <end position="179"/>
    </location>
</feature>
<keyword evidence="4" id="KW-1185">Reference proteome</keyword>
<dbReference type="InterPro" id="IPR011883">
    <property type="entry name" value="PaaD-like"/>
</dbReference>
<proteinExistence type="predicted"/>
<accession>A0A2P5K8K3</accession>
<comment type="caution">
    <text evidence="3">The sequence shown here is derived from an EMBL/GenBank/DDBJ whole genome shotgun (WGS) entry which is preliminary data.</text>
</comment>
<dbReference type="PANTHER" id="PTHR42831:SF3">
    <property type="entry name" value="1,2-PHENYLACETYL-COA EPOXIDASE, SUBUNIT D-RELATED"/>
    <property type="match status" value="1"/>
</dbReference>
<dbReference type="InterPro" id="IPR034904">
    <property type="entry name" value="FSCA_dom_sf"/>
</dbReference>
<name>A0A2P5K8K3_9BURK</name>
<dbReference type="RefSeq" id="WP_104078046.1">
    <property type="nucleotide sequence ID" value="NZ_CP062178.1"/>
</dbReference>
<dbReference type="InterPro" id="IPR056572">
    <property type="entry name" value="Zn_ribbon_PaaD"/>
</dbReference>
<sequence>MPDSSTDTSPVARAWAALDAVPDPEIPVVSIRELGILRDVRQAPDGVIEAVITPTYSGCPAMEQIAKDIGAALDGVGLAPHRVISVLAPAWTTDWITEGAREKLRRYGIAPPSRACATQGTQAQQPVRIVSRDEREQTQQPACPHCGSPNTERLSQFGSTACKALYRCITCREPFDYFKPY</sequence>
<dbReference type="Gene3D" id="3.30.300.130">
    <property type="entry name" value="Fe-S cluster assembly (FSCA)"/>
    <property type="match status" value="1"/>
</dbReference>
<dbReference type="Pfam" id="PF01883">
    <property type="entry name" value="FeS_assembly_P"/>
    <property type="match status" value="1"/>
</dbReference>
<dbReference type="EMBL" id="PRDW01000011">
    <property type="protein sequence ID" value="PPB83043.1"/>
    <property type="molecule type" value="Genomic_DNA"/>
</dbReference>
<dbReference type="InterPro" id="IPR052339">
    <property type="entry name" value="Fe-S_Maturation_MIP18"/>
</dbReference>
<dbReference type="PANTHER" id="PTHR42831">
    <property type="entry name" value="FE-S PROTEIN MATURATION AUXILIARY FACTOR YITW"/>
    <property type="match status" value="1"/>
</dbReference>
<evidence type="ECO:0000259" key="1">
    <source>
        <dbReference type="Pfam" id="PF01883"/>
    </source>
</evidence>
<dbReference type="Proteomes" id="UP000243096">
    <property type="component" value="Unassembled WGS sequence"/>
</dbReference>
<evidence type="ECO:0000313" key="4">
    <source>
        <dbReference type="Proteomes" id="UP000243096"/>
    </source>
</evidence>
<dbReference type="Pfam" id="PF23451">
    <property type="entry name" value="Zn_ribbon_PaaD"/>
    <property type="match status" value="1"/>
</dbReference>
<protein>
    <submittedName>
        <fullName evidence="3">Ring-1,2-phenylacetyl-CoA epoxidase subunit PaaD</fullName>
    </submittedName>
</protein>
<gene>
    <name evidence="3" type="ORF">B0O95_111103</name>
</gene>
<dbReference type="SUPFAM" id="SSF117916">
    <property type="entry name" value="Fe-S cluster assembly (FSCA) domain-like"/>
    <property type="match status" value="1"/>
</dbReference>
<reference evidence="3 4" key="1">
    <citation type="submission" date="2018-01" db="EMBL/GenBank/DDBJ databases">
        <title>Genomic Encyclopedia of Type Strains, Phase III (KMG-III): the genomes of soil and plant-associated and newly described type strains.</title>
        <authorList>
            <person name="Whitman W."/>
        </authorList>
    </citation>
    <scope>NUCLEOTIDE SEQUENCE [LARGE SCALE GENOMIC DNA]</scope>
    <source>
        <strain evidence="3 4">HKI456</strain>
    </source>
</reference>